<keyword evidence="3" id="KW-1185">Reference proteome</keyword>
<name>A0ABN8YPY2_RANTA</name>
<feature type="region of interest" description="Disordered" evidence="1">
    <location>
        <begin position="81"/>
        <end position="100"/>
    </location>
</feature>
<dbReference type="Proteomes" id="UP001176941">
    <property type="component" value="Chromosome 21"/>
</dbReference>
<evidence type="ECO:0000313" key="3">
    <source>
        <dbReference type="Proteomes" id="UP001176941"/>
    </source>
</evidence>
<proteinExistence type="predicted"/>
<dbReference type="EMBL" id="OX459957">
    <property type="protein sequence ID" value="CAI9163594.1"/>
    <property type="molecule type" value="Genomic_DNA"/>
</dbReference>
<feature type="compositionally biased region" description="Polar residues" evidence="1">
    <location>
        <begin position="41"/>
        <end position="57"/>
    </location>
</feature>
<protein>
    <submittedName>
        <fullName evidence="2">Uncharacterized protein</fullName>
    </submittedName>
</protein>
<evidence type="ECO:0000313" key="2">
    <source>
        <dbReference type="EMBL" id="CAI9163594.1"/>
    </source>
</evidence>
<organism evidence="2 3">
    <name type="scientific">Rangifer tarandus platyrhynchus</name>
    <name type="common">Svalbard reindeer</name>
    <dbReference type="NCBI Taxonomy" id="3082113"/>
    <lineage>
        <taxon>Eukaryota</taxon>
        <taxon>Metazoa</taxon>
        <taxon>Chordata</taxon>
        <taxon>Craniata</taxon>
        <taxon>Vertebrata</taxon>
        <taxon>Euteleostomi</taxon>
        <taxon>Mammalia</taxon>
        <taxon>Eutheria</taxon>
        <taxon>Laurasiatheria</taxon>
        <taxon>Artiodactyla</taxon>
        <taxon>Ruminantia</taxon>
        <taxon>Pecora</taxon>
        <taxon>Cervidae</taxon>
        <taxon>Odocoileinae</taxon>
        <taxon>Rangifer</taxon>
    </lineage>
</organism>
<gene>
    <name evidence="2" type="ORF">MRATA1EN1_LOCUS12556</name>
</gene>
<evidence type="ECO:0000256" key="1">
    <source>
        <dbReference type="SAM" id="MobiDB-lite"/>
    </source>
</evidence>
<accession>A0ABN8YPY2</accession>
<reference evidence="2" key="1">
    <citation type="submission" date="2023-04" db="EMBL/GenBank/DDBJ databases">
        <authorList>
            <consortium name="ELIXIR-Norway"/>
        </authorList>
    </citation>
    <scope>NUCLEOTIDE SEQUENCE [LARGE SCALE GENOMIC DNA]</scope>
</reference>
<sequence>MRTYASLLDVLEAMPQSGGSFPDSTGRRQRPAIPKGKASEESQVLTPAELSSVTDSQPFIPHRLPASEFLGGSIKIHYVNTSPHTSGSDAVDPGAGNPEPRVCSSHFTGRETGLVELEDFNEVLQLVLPLTKQG</sequence>
<feature type="region of interest" description="Disordered" evidence="1">
    <location>
        <begin position="14"/>
        <end position="57"/>
    </location>
</feature>